<evidence type="ECO:0000313" key="11">
    <source>
        <dbReference type="EMBL" id="MDZ5764982.1"/>
    </source>
</evidence>
<reference evidence="11" key="1">
    <citation type="submission" date="2023-12" db="EMBL/GenBank/DDBJ databases">
        <title>'Antibacterial potential of Stenotrophomonas maltophilia cystic fibrosis isolates' (manuscript under preparation).</title>
        <authorList>
            <person name="Crisan C.V."/>
            <person name="Pettis M."/>
            <person name="Goldberg J.B."/>
        </authorList>
    </citation>
    <scope>NUCLEOTIDE SEQUENCE</scope>
    <source>
        <strain evidence="11">CCV129</strain>
    </source>
</reference>
<comment type="similarity">
    <text evidence="2 8">Belongs to the Fmt family.</text>
</comment>
<evidence type="ECO:0000256" key="2">
    <source>
        <dbReference type="ARBA" id="ARBA00010699"/>
    </source>
</evidence>
<dbReference type="Proteomes" id="UP001288387">
    <property type="component" value="Unassembled WGS sequence"/>
</dbReference>
<dbReference type="EC" id="2.1.2.9" evidence="3 8"/>
<proteinExistence type="inferred from homology"/>
<dbReference type="CDD" id="cd08704">
    <property type="entry name" value="Met_tRNA_FMT_C"/>
    <property type="match status" value="1"/>
</dbReference>
<dbReference type="GO" id="GO:0005829">
    <property type="term" value="C:cytosol"/>
    <property type="evidence" value="ECO:0007669"/>
    <property type="project" value="TreeGrafter"/>
</dbReference>
<dbReference type="InterPro" id="IPR005794">
    <property type="entry name" value="Fmt"/>
</dbReference>
<dbReference type="InterPro" id="IPR005793">
    <property type="entry name" value="Formyl_trans_C"/>
</dbReference>
<dbReference type="InterPro" id="IPR002376">
    <property type="entry name" value="Formyl_transf_N"/>
</dbReference>
<dbReference type="PANTHER" id="PTHR11138:SF5">
    <property type="entry name" value="METHIONYL-TRNA FORMYLTRANSFERASE, MITOCHONDRIAL"/>
    <property type="match status" value="1"/>
</dbReference>
<evidence type="ECO:0000256" key="5">
    <source>
        <dbReference type="ARBA" id="ARBA00022679"/>
    </source>
</evidence>
<dbReference type="NCBIfam" id="TIGR00460">
    <property type="entry name" value="fmt"/>
    <property type="match status" value="1"/>
</dbReference>
<feature type="binding site" evidence="8">
    <location>
        <begin position="108"/>
        <end position="111"/>
    </location>
    <ligand>
        <name>(6S)-5,6,7,8-tetrahydrofolate</name>
        <dbReference type="ChEBI" id="CHEBI:57453"/>
    </ligand>
</feature>
<comment type="caution">
    <text evidence="11">The sequence shown here is derived from an EMBL/GenBank/DDBJ whole genome shotgun (WGS) entry which is preliminary data.</text>
</comment>
<dbReference type="Gene3D" id="3.40.50.170">
    <property type="entry name" value="Formyl transferase, N-terminal domain"/>
    <property type="match status" value="1"/>
</dbReference>
<dbReference type="SUPFAM" id="SSF53328">
    <property type="entry name" value="Formyltransferase"/>
    <property type="match status" value="1"/>
</dbReference>
<evidence type="ECO:0000256" key="4">
    <source>
        <dbReference type="ARBA" id="ARBA00016014"/>
    </source>
</evidence>
<keyword evidence="5 8" id="KW-0808">Transferase</keyword>
<accession>A0AAJ2TKB5</accession>
<dbReference type="CDD" id="cd08646">
    <property type="entry name" value="FMT_core_Met-tRNA-FMT_N"/>
    <property type="match status" value="1"/>
</dbReference>
<dbReference type="RefSeq" id="WP_099554567.1">
    <property type="nucleotide sequence ID" value="NZ_CP037858.1"/>
</dbReference>
<dbReference type="Gene3D" id="3.10.25.10">
    <property type="entry name" value="Formyl transferase, C-terminal domain"/>
    <property type="match status" value="1"/>
</dbReference>
<evidence type="ECO:0000256" key="1">
    <source>
        <dbReference type="ARBA" id="ARBA00002606"/>
    </source>
</evidence>
<dbReference type="SUPFAM" id="SSF50486">
    <property type="entry name" value="FMT C-terminal domain-like"/>
    <property type="match status" value="1"/>
</dbReference>
<evidence type="ECO:0000313" key="12">
    <source>
        <dbReference type="Proteomes" id="UP001288387"/>
    </source>
</evidence>
<evidence type="ECO:0000259" key="10">
    <source>
        <dbReference type="Pfam" id="PF02911"/>
    </source>
</evidence>
<dbReference type="InterPro" id="IPR036477">
    <property type="entry name" value="Formyl_transf_N_sf"/>
</dbReference>
<dbReference type="InterPro" id="IPR044135">
    <property type="entry name" value="Met-tRNA-FMT_C"/>
</dbReference>
<evidence type="ECO:0000256" key="7">
    <source>
        <dbReference type="ARBA" id="ARBA00048558"/>
    </source>
</evidence>
<dbReference type="GO" id="GO:0004479">
    <property type="term" value="F:methionyl-tRNA formyltransferase activity"/>
    <property type="evidence" value="ECO:0007669"/>
    <property type="project" value="UniProtKB-UniRule"/>
</dbReference>
<comment type="catalytic activity">
    <reaction evidence="7 8">
        <text>L-methionyl-tRNA(fMet) + (6R)-10-formyltetrahydrofolate = N-formyl-L-methionyl-tRNA(fMet) + (6S)-5,6,7,8-tetrahydrofolate + H(+)</text>
        <dbReference type="Rhea" id="RHEA:24380"/>
        <dbReference type="Rhea" id="RHEA-COMP:9952"/>
        <dbReference type="Rhea" id="RHEA-COMP:9953"/>
        <dbReference type="ChEBI" id="CHEBI:15378"/>
        <dbReference type="ChEBI" id="CHEBI:57453"/>
        <dbReference type="ChEBI" id="CHEBI:78530"/>
        <dbReference type="ChEBI" id="CHEBI:78844"/>
        <dbReference type="ChEBI" id="CHEBI:195366"/>
        <dbReference type="EC" id="2.1.2.9"/>
    </reaction>
</comment>
<gene>
    <name evidence="8 11" type="primary">fmt</name>
    <name evidence="11" type="ORF">U4I38_10920</name>
</gene>
<dbReference type="InterPro" id="IPR011034">
    <property type="entry name" value="Formyl_transferase-like_C_sf"/>
</dbReference>
<dbReference type="HAMAP" id="MF_00182">
    <property type="entry name" value="Formyl_trans"/>
    <property type="match status" value="1"/>
</dbReference>
<evidence type="ECO:0000256" key="3">
    <source>
        <dbReference type="ARBA" id="ARBA00012261"/>
    </source>
</evidence>
<dbReference type="EMBL" id="JAXRVB010000010">
    <property type="protein sequence ID" value="MDZ5764982.1"/>
    <property type="molecule type" value="Genomic_DNA"/>
</dbReference>
<dbReference type="FunFam" id="3.40.50.12230:FF:000001">
    <property type="entry name" value="Methionyl-tRNA formyltransferase"/>
    <property type="match status" value="1"/>
</dbReference>
<dbReference type="Pfam" id="PF02911">
    <property type="entry name" value="Formyl_trans_C"/>
    <property type="match status" value="1"/>
</dbReference>
<protein>
    <recommendedName>
        <fullName evidence="4 8">Methionyl-tRNA formyltransferase</fullName>
        <ecNumber evidence="3 8">2.1.2.9</ecNumber>
    </recommendedName>
</protein>
<dbReference type="AlphaFoldDB" id="A0AAJ2TKB5"/>
<dbReference type="InterPro" id="IPR001555">
    <property type="entry name" value="GART_AS"/>
</dbReference>
<evidence type="ECO:0000259" key="9">
    <source>
        <dbReference type="Pfam" id="PF00551"/>
    </source>
</evidence>
<dbReference type="FunFam" id="3.40.50.170:FF:000003">
    <property type="entry name" value="Methionyl-tRNA formyltransferase"/>
    <property type="match status" value="1"/>
</dbReference>
<keyword evidence="6 8" id="KW-0648">Protein biosynthesis</keyword>
<dbReference type="PROSITE" id="PS00373">
    <property type="entry name" value="GART"/>
    <property type="match status" value="1"/>
</dbReference>
<evidence type="ECO:0000256" key="8">
    <source>
        <dbReference type="HAMAP-Rule" id="MF_00182"/>
    </source>
</evidence>
<name>A0AAJ2TKB5_STEMA</name>
<dbReference type="InterPro" id="IPR041711">
    <property type="entry name" value="Met-tRNA-FMT_N"/>
</dbReference>
<feature type="domain" description="Formyl transferase N-terminal" evidence="9">
    <location>
        <begin position="1"/>
        <end position="177"/>
    </location>
</feature>
<dbReference type="PANTHER" id="PTHR11138">
    <property type="entry name" value="METHIONYL-TRNA FORMYLTRANSFERASE"/>
    <property type="match status" value="1"/>
</dbReference>
<comment type="function">
    <text evidence="1 8">Attaches a formyl group to the free amino group of methionyl-tRNA(fMet). The formyl group appears to play a dual role in the initiator identity of N-formylmethionyl-tRNA by promoting its recognition by IF2 and preventing the misappropriation of this tRNA by the elongation apparatus.</text>
</comment>
<feature type="domain" description="Formyl transferase C-terminal" evidence="10">
    <location>
        <begin position="203"/>
        <end position="300"/>
    </location>
</feature>
<organism evidence="11 12">
    <name type="scientific">Stenotrophomonas maltophilia</name>
    <name type="common">Pseudomonas maltophilia</name>
    <name type="synonym">Xanthomonas maltophilia</name>
    <dbReference type="NCBI Taxonomy" id="40324"/>
    <lineage>
        <taxon>Bacteria</taxon>
        <taxon>Pseudomonadati</taxon>
        <taxon>Pseudomonadota</taxon>
        <taxon>Gammaproteobacteria</taxon>
        <taxon>Lysobacterales</taxon>
        <taxon>Lysobacteraceae</taxon>
        <taxon>Stenotrophomonas</taxon>
        <taxon>Stenotrophomonas maltophilia group</taxon>
    </lineage>
</organism>
<sequence>MRIVFAGTPEFAVSSLRAAARHHEVVAVYTQPDRPAGRGRGLAPSPVKLEAVARGIPVYQPESLKDAAAQQQLRDLQPDLMVVVAYGLILPKAVLAIPTHGCWNVHASLLPRWRGAAPIQRAIQAGDAKTGVCLMQMEAGLDTGPVLLHQELPIAATDTGGQLHDKLAELGAQVLSDGLGLLRAGIKPIARPQPEQGVTYAHKLDKAEARLDWAQGAGALARTVRAFNPWPIAEATLAGERVRIHGAVALEADHGQAPGTVLAAGRDGIDIACGQGTLRLRVLQREGGKAITAADYLNARRDLRVGA</sequence>
<dbReference type="Pfam" id="PF00551">
    <property type="entry name" value="Formyl_trans_N"/>
    <property type="match status" value="1"/>
</dbReference>
<evidence type="ECO:0000256" key="6">
    <source>
        <dbReference type="ARBA" id="ARBA00022917"/>
    </source>
</evidence>
<dbReference type="InterPro" id="IPR037022">
    <property type="entry name" value="Formyl_trans_C_sf"/>
</dbReference>